<keyword evidence="6" id="KW-0472">Membrane</keyword>
<dbReference type="VEuPathDB" id="VectorBase:BGLAX_028656"/>
<dbReference type="InterPro" id="IPR000719">
    <property type="entry name" value="Prot_kinase_dom"/>
</dbReference>
<organism evidence="8 9">
    <name type="scientific">Biomphalaria glabrata</name>
    <name type="common">Bloodfluke planorb</name>
    <name type="synonym">Freshwater snail</name>
    <dbReference type="NCBI Taxonomy" id="6526"/>
    <lineage>
        <taxon>Eukaryota</taxon>
        <taxon>Metazoa</taxon>
        <taxon>Spiralia</taxon>
        <taxon>Lophotrochozoa</taxon>
        <taxon>Mollusca</taxon>
        <taxon>Gastropoda</taxon>
        <taxon>Heterobranchia</taxon>
        <taxon>Euthyneura</taxon>
        <taxon>Panpulmonata</taxon>
        <taxon>Hygrophila</taxon>
        <taxon>Lymnaeoidea</taxon>
        <taxon>Planorbidae</taxon>
        <taxon>Biomphalaria</taxon>
    </lineage>
</organism>
<keyword evidence="2 5" id="KW-0547">Nucleotide-binding</keyword>
<evidence type="ECO:0000256" key="6">
    <source>
        <dbReference type="SAM" id="Phobius"/>
    </source>
</evidence>
<dbReference type="InterPro" id="IPR051681">
    <property type="entry name" value="Ser/Thr_Kinases-Pseudokinases"/>
</dbReference>
<gene>
    <name evidence="8" type="primary">106067627</name>
</gene>
<protein>
    <recommendedName>
        <fullName evidence="7">Protein kinase domain-containing protein</fullName>
    </recommendedName>
</protein>
<dbReference type="Proteomes" id="UP000076420">
    <property type="component" value="Unassembled WGS sequence"/>
</dbReference>
<dbReference type="PANTHER" id="PTHR44329:SF288">
    <property type="entry name" value="MITOGEN-ACTIVATED PROTEIN KINASE KINASE KINASE 20"/>
    <property type="match status" value="1"/>
</dbReference>
<dbReference type="InterPro" id="IPR017441">
    <property type="entry name" value="Protein_kinase_ATP_BS"/>
</dbReference>
<feature type="domain" description="Protein kinase" evidence="7">
    <location>
        <begin position="69"/>
        <end position="327"/>
    </location>
</feature>
<feature type="binding site" evidence="5">
    <location>
        <position position="99"/>
    </location>
    <ligand>
        <name>ATP</name>
        <dbReference type="ChEBI" id="CHEBI:30616"/>
    </ligand>
</feature>
<keyword evidence="1" id="KW-0808">Transferase</keyword>
<dbReference type="GO" id="GO:0004674">
    <property type="term" value="F:protein serine/threonine kinase activity"/>
    <property type="evidence" value="ECO:0007669"/>
    <property type="project" value="TreeGrafter"/>
</dbReference>
<keyword evidence="4 5" id="KW-0067">ATP-binding</keyword>
<reference evidence="8" key="1">
    <citation type="submission" date="2020-05" db="UniProtKB">
        <authorList>
            <consortium name="EnsemblMetazoa"/>
        </authorList>
    </citation>
    <scope>IDENTIFICATION</scope>
    <source>
        <strain evidence="8">BB02</strain>
    </source>
</reference>
<accession>A0A2C9KJR4</accession>
<dbReference type="Gene3D" id="1.10.510.10">
    <property type="entry name" value="Transferase(Phosphotransferase) domain 1"/>
    <property type="match status" value="2"/>
</dbReference>
<name>A0A2C9KJR4_BIOGL</name>
<keyword evidence="6" id="KW-1133">Transmembrane helix</keyword>
<dbReference type="VEuPathDB" id="VectorBase:BGLB020484"/>
<keyword evidence="3" id="KW-0418">Kinase</keyword>
<dbReference type="InterPro" id="IPR011009">
    <property type="entry name" value="Kinase-like_dom_sf"/>
</dbReference>
<dbReference type="PROSITE" id="PS51257">
    <property type="entry name" value="PROKAR_LIPOPROTEIN"/>
    <property type="match status" value="1"/>
</dbReference>
<dbReference type="SUPFAM" id="SSF56112">
    <property type="entry name" value="Protein kinase-like (PK-like)"/>
    <property type="match status" value="2"/>
</dbReference>
<dbReference type="PROSITE" id="PS50011">
    <property type="entry name" value="PROTEIN_KINASE_DOM"/>
    <property type="match status" value="2"/>
</dbReference>
<evidence type="ECO:0000256" key="1">
    <source>
        <dbReference type="ARBA" id="ARBA00022679"/>
    </source>
</evidence>
<dbReference type="Pfam" id="PF00069">
    <property type="entry name" value="Pkinase"/>
    <property type="match status" value="1"/>
</dbReference>
<feature type="transmembrane region" description="Helical" evidence="6">
    <location>
        <begin position="7"/>
        <end position="24"/>
    </location>
</feature>
<evidence type="ECO:0000313" key="9">
    <source>
        <dbReference type="Proteomes" id="UP000076420"/>
    </source>
</evidence>
<evidence type="ECO:0000256" key="5">
    <source>
        <dbReference type="PROSITE-ProRule" id="PRU10141"/>
    </source>
</evidence>
<evidence type="ECO:0000256" key="3">
    <source>
        <dbReference type="ARBA" id="ARBA00022777"/>
    </source>
</evidence>
<dbReference type="KEGG" id="bgt:106067627"/>
<dbReference type="PANTHER" id="PTHR44329">
    <property type="entry name" value="SERINE/THREONINE-PROTEIN KINASE TNNI3K-RELATED"/>
    <property type="match status" value="1"/>
</dbReference>
<feature type="domain" description="Protein kinase" evidence="7">
    <location>
        <begin position="401"/>
        <end position="766"/>
    </location>
</feature>
<evidence type="ECO:0000256" key="2">
    <source>
        <dbReference type="ARBA" id="ARBA00022741"/>
    </source>
</evidence>
<dbReference type="AlphaFoldDB" id="A0A2C9KJR4"/>
<dbReference type="GO" id="GO:0005524">
    <property type="term" value="F:ATP binding"/>
    <property type="evidence" value="ECO:0007669"/>
    <property type="project" value="UniProtKB-UniRule"/>
</dbReference>
<evidence type="ECO:0000313" key="8">
    <source>
        <dbReference type="EnsemblMetazoa" id="BGLB020484-PA"/>
    </source>
</evidence>
<sequence>MSEGRELVSVSTVYGLSFLVYLMSSGSLVSCYIEDDVQDDIYIVPPLPQDVPYPLMLHERDVIHYVDTNKDFLEIGSGSFANITLGELRESGLPVVIKKFRKTSFYDILHEVRVHRCHLKNYSMHRKFTHPLHEDVLPVEVVEQDALLMELMQVDCQLVADLQPLQWAQRFFVVQEIVEIFCIVNILVDQGDVSRHRSSREKSNQQRREAQRFNMSENSCTLVRNSNSARIRTYIIDYGLATYKTGKLYKNDEKSLEGYYYLAPELVNHTYTSEASDVYAYGYILQKIGELFPEPSLQQLAHGCCSSDPKDRPELPEVIAKIERIYLDLTSSCSHDRLDGKKCQDLIRFRHVKRNENETGSAWDTQNNRSTLRDGITTHKSVQPKLVNVNGHFDCRTSIPVMNSKDFVHGETEWITDHEDHKDNAIRLAVLRDLNRTVIVKEFYNVNYEVVREETCFTMYLANMGVAPKVIGITLEYKKLSDIAFVQEFFGFGVTLFSFVKLTQKFEWDLKNIRKVSEDELDFDEVFLTRPDVCRVHVKQLFLSILSDYTGPICKAKSYRQRILENVARLLVTHLQVAHDSGLLINNFRTENIIVKWNGTQQGQIADTLDTAVDIRLVDLNVVTSLTRGLQFTPTPLIENKHTYVAPEVVLGRMTSVESDIYSACVAVRWMLLKYFSDDDVAVEFQRFRAGHHQSHSNVVSHCSRENGSCKVSHGSQVWTLGRRFIRHHYDSPYSKLQRLLLKCLHSSHGLRPSTRDIIQLLHEVSASNYDGAWF</sequence>
<evidence type="ECO:0000256" key="4">
    <source>
        <dbReference type="ARBA" id="ARBA00022840"/>
    </source>
</evidence>
<proteinExistence type="predicted"/>
<dbReference type="PROSITE" id="PS00107">
    <property type="entry name" value="PROTEIN_KINASE_ATP"/>
    <property type="match status" value="1"/>
</dbReference>
<dbReference type="SMART" id="SM00220">
    <property type="entry name" value="S_TKc"/>
    <property type="match status" value="1"/>
</dbReference>
<evidence type="ECO:0000259" key="7">
    <source>
        <dbReference type="PROSITE" id="PS50011"/>
    </source>
</evidence>
<dbReference type="OrthoDB" id="6097776at2759"/>
<dbReference type="EnsemblMetazoa" id="BGLB020484-RA">
    <property type="protein sequence ID" value="BGLB020484-PA"/>
    <property type="gene ID" value="BGLB020484"/>
</dbReference>
<keyword evidence="6" id="KW-0812">Transmembrane</keyword>